<keyword evidence="3" id="KW-1185">Reference proteome</keyword>
<keyword evidence="1" id="KW-0472">Membrane</keyword>
<keyword evidence="1" id="KW-1133">Transmembrane helix</keyword>
<dbReference type="Proteomes" id="UP000239504">
    <property type="component" value="Unassembled WGS sequence"/>
</dbReference>
<proteinExistence type="predicted"/>
<reference evidence="2 3" key="1">
    <citation type="submission" date="2017-12" db="EMBL/GenBank/DDBJ databases">
        <authorList>
            <person name="Hurst M.R.H."/>
        </authorList>
    </citation>
    <scope>NUCLEOTIDE SEQUENCE [LARGE SCALE GENOMIC DNA]</scope>
    <source>
        <strain evidence="2 3">SY-3-19</strain>
    </source>
</reference>
<evidence type="ECO:0000313" key="3">
    <source>
        <dbReference type="Proteomes" id="UP000239504"/>
    </source>
</evidence>
<dbReference type="EMBL" id="PJCH01000015">
    <property type="protein sequence ID" value="PQA86140.1"/>
    <property type="molecule type" value="Genomic_DNA"/>
</dbReference>
<evidence type="ECO:0000256" key="1">
    <source>
        <dbReference type="SAM" id="Phobius"/>
    </source>
</evidence>
<dbReference type="AlphaFoldDB" id="A0A2S7K0U6"/>
<organism evidence="2 3">
    <name type="scientific">Hyphococcus luteus</name>
    <dbReference type="NCBI Taxonomy" id="2058213"/>
    <lineage>
        <taxon>Bacteria</taxon>
        <taxon>Pseudomonadati</taxon>
        <taxon>Pseudomonadota</taxon>
        <taxon>Alphaproteobacteria</taxon>
        <taxon>Parvularculales</taxon>
        <taxon>Parvularculaceae</taxon>
        <taxon>Hyphococcus</taxon>
    </lineage>
</organism>
<sequence length="92" mass="9602">MRILASIGLFLAGLAAIAYAYLDAYTAIGRDIAETAERGEEVSAFNKAMDLILSGELPEPTSVLYAGLLLIAIGVVILIVSGGKKHDDGHSV</sequence>
<protein>
    <submittedName>
        <fullName evidence="2">Uncharacterized protein</fullName>
    </submittedName>
</protein>
<name>A0A2S7K0U6_9PROT</name>
<gene>
    <name evidence="2" type="ORF">CW354_17420</name>
</gene>
<dbReference type="RefSeq" id="WP_104831352.1">
    <property type="nucleotide sequence ID" value="NZ_PJCH01000015.1"/>
</dbReference>
<accession>A0A2S7K0U6</accession>
<evidence type="ECO:0000313" key="2">
    <source>
        <dbReference type="EMBL" id="PQA86140.1"/>
    </source>
</evidence>
<keyword evidence="1" id="KW-0812">Transmembrane</keyword>
<feature type="transmembrane region" description="Helical" evidence="1">
    <location>
        <begin position="63"/>
        <end position="81"/>
    </location>
</feature>
<comment type="caution">
    <text evidence="2">The sequence shown here is derived from an EMBL/GenBank/DDBJ whole genome shotgun (WGS) entry which is preliminary data.</text>
</comment>